<keyword evidence="3" id="KW-1185">Reference proteome</keyword>
<evidence type="ECO:0000313" key="3">
    <source>
        <dbReference type="Proteomes" id="UP000549617"/>
    </source>
</evidence>
<dbReference type="SMART" id="SM00460">
    <property type="entry name" value="TGc"/>
    <property type="match status" value="1"/>
</dbReference>
<dbReference type="RefSeq" id="WP_184014253.1">
    <property type="nucleotide sequence ID" value="NZ_JACIJC010000001.1"/>
</dbReference>
<dbReference type="GO" id="GO:0008233">
    <property type="term" value="F:peptidase activity"/>
    <property type="evidence" value="ECO:0007669"/>
    <property type="project" value="UniProtKB-KW"/>
</dbReference>
<feature type="domain" description="Transglutaminase-like" evidence="1">
    <location>
        <begin position="158"/>
        <end position="218"/>
    </location>
</feature>
<dbReference type="InterPro" id="IPR038765">
    <property type="entry name" value="Papain-like_cys_pep_sf"/>
</dbReference>
<dbReference type="PANTHER" id="PTHR33490">
    <property type="entry name" value="BLR5614 PROTEIN-RELATED"/>
    <property type="match status" value="1"/>
</dbReference>
<dbReference type="Pfam" id="PF01841">
    <property type="entry name" value="Transglut_core"/>
    <property type="match status" value="1"/>
</dbReference>
<keyword evidence="2" id="KW-0645">Protease</keyword>
<dbReference type="InterPro" id="IPR002931">
    <property type="entry name" value="Transglutaminase-like"/>
</dbReference>
<dbReference type="GO" id="GO:0006508">
    <property type="term" value="P:proteolysis"/>
    <property type="evidence" value="ECO:0007669"/>
    <property type="project" value="UniProtKB-KW"/>
</dbReference>
<evidence type="ECO:0000313" key="2">
    <source>
        <dbReference type="EMBL" id="MBB5684038.1"/>
    </source>
</evidence>
<dbReference type="PANTHER" id="PTHR33490:SF12">
    <property type="entry name" value="BLL5557 PROTEIN"/>
    <property type="match status" value="1"/>
</dbReference>
<dbReference type="Proteomes" id="UP000549617">
    <property type="component" value="Unassembled WGS sequence"/>
</dbReference>
<proteinExistence type="predicted"/>
<evidence type="ECO:0000259" key="1">
    <source>
        <dbReference type="SMART" id="SM00460"/>
    </source>
</evidence>
<sequence>MQLEIDVMLDYQFAEAADVLLQIEVAQMADQRLIGDKLTVSSPEKLRPVAGEESIGQRTWAVGQGTFHAVYSALVDIDRPLIALDGLEAADPRDLPSLVLPYIMPSRYVEADRFEPFVESRFGDAMGGQKIMAMLDWMNREMAYVPGSSDSETSAMATFVQRQGVCRDYAHLLIALARAARIPARMVSAYAPDVTPQDFHAVVEIWLADGWHLVDPTNMALPGEIARIATGRDATDIAFMTIFGTAEMMAQSVNVKRTA</sequence>
<protein>
    <submittedName>
        <fullName evidence="2">Transglutaminase-like putative cysteine protease</fullName>
    </submittedName>
</protein>
<name>A0A7W9AE81_9SPHN</name>
<dbReference type="EMBL" id="JACIJC010000001">
    <property type="protein sequence ID" value="MBB5684038.1"/>
    <property type="molecule type" value="Genomic_DNA"/>
</dbReference>
<dbReference type="Gene3D" id="2.60.40.2250">
    <property type="match status" value="1"/>
</dbReference>
<accession>A0A7W9AE81</accession>
<comment type="caution">
    <text evidence="2">The sequence shown here is derived from an EMBL/GenBank/DDBJ whole genome shotgun (WGS) entry which is preliminary data.</text>
</comment>
<keyword evidence="2" id="KW-0378">Hydrolase</keyword>
<organism evidence="2 3">
    <name type="scientific">Sphingobium boeckii</name>
    <dbReference type="NCBI Taxonomy" id="1082345"/>
    <lineage>
        <taxon>Bacteria</taxon>
        <taxon>Pseudomonadati</taxon>
        <taxon>Pseudomonadota</taxon>
        <taxon>Alphaproteobacteria</taxon>
        <taxon>Sphingomonadales</taxon>
        <taxon>Sphingomonadaceae</taxon>
        <taxon>Sphingobium</taxon>
    </lineage>
</organism>
<gene>
    <name evidence="2" type="ORF">FHS49_000029</name>
</gene>
<dbReference type="Gene3D" id="3.10.620.30">
    <property type="match status" value="1"/>
</dbReference>
<dbReference type="AlphaFoldDB" id="A0A7W9AE81"/>
<dbReference type="SUPFAM" id="SSF54001">
    <property type="entry name" value="Cysteine proteinases"/>
    <property type="match status" value="1"/>
</dbReference>
<reference evidence="2 3" key="1">
    <citation type="submission" date="2020-08" db="EMBL/GenBank/DDBJ databases">
        <title>Genomic Encyclopedia of Type Strains, Phase IV (KMG-IV): sequencing the most valuable type-strain genomes for metagenomic binning, comparative biology and taxonomic classification.</title>
        <authorList>
            <person name="Goeker M."/>
        </authorList>
    </citation>
    <scope>NUCLEOTIDE SEQUENCE [LARGE SCALE GENOMIC DNA]</scope>
    <source>
        <strain evidence="2 3">DSM 25079</strain>
    </source>
</reference>